<keyword evidence="7 8" id="KW-0472">Membrane</keyword>
<keyword evidence="3 8" id="KW-1003">Cell membrane</keyword>
<feature type="transmembrane region" description="Helical" evidence="8">
    <location>
        <begin position="113"/>
        <end position="132"/>
    </location>
</feature>
<keyword evidence="11" id="KW-1185">Reference proteome</keyword>
<dbReference type="InterPro" id="IPR000537">
    <property type="entry name" value="UbiA_prenyltransferase"/>
</dbReference>
<dbReference type="PIRSF" id="PIRSF005355">
    <property type="entry name" value="UBIAD1"/>
    <property type="match status" value="1"/>
</dbReference>
<dbReference type="InterPro" id="IPR044878">
    <property type="entry name" value="UbiA_sf"/>
</dbReference>
<dbReference type="Gene3D" id="1.10.357.140">
    <property type="entry name" value="UbiA prenyltransferase"/>
    <property type="match status" value="1"/>
</dbReference>
<dbReference type="EC" id="2.5.1.74" evidence="8 9"/>
<evidence type="ECO:0000256" key="8">
    <source>
        <dbReference type="HAMAP-Rule" id="MF_01937"/>
    </source>
</evidence>
<keyword evidence="6 8" id="KW-1133">Transmembrane helix</keyword>
<comment type="caution">
    <text evidence="10">The sequence shown here is derived from an EMBL/GenBank/DDBJ whole genome shotgun (WGS) entry which is preliminary data.</text>
</comment>
<evidence type="ECO:0000256" key="3">
    <source>
        <dbReference type="ARBA" id="ARBA00022475"/>
    </source>
</evidence>
<feature type="transmembrane region" description="Helical" evidence="8">
    <location>
        <begin position="35"/>
        <end position="57"/>
    </location>
</feature>
<comment type="function">
    <text evidence="8">Conversion of 1,4-dihydroxy-2-naphthoate (DHNA) to demethylmenaquinone (DMK).</text>
</comment>
<evidence type="ECO:0000256" key="1">
    <source>
        <dbReference type="ARBA" id="ARBA00004141"/>
    </source>
</evidence>
<dbReference type="EMBL" id="JASCQO010000049">
    <property type="protein sequence ID" value="MDI5935765.1"/>
    <property type="molecule type" value="Genomic_DNA"/>
</dbReference>
<keyword evidence="2 8" id="KW-0474">Menaquinone biosynthesis</keyword>
<gene>
    <name evidence="8 10" type="primary">menA</name>
    <name evidence="10" type="ORF">QLQ84_18390</name>
</gene>
<feature type="transmembrane region" description="Helical" evidence="8">
    <location>
        <begin position="144"/>
        <end position="162"/>
    </location>
</feature>
<evidence type="ECO:0000256" key="5">
    <source>
        <dbReference type="ARBA" id="ARBA00022692"/>
    </source>
</evidence>
<evidence type="ECO:0000313" key="10">
    <source>
        <dbReference type="EMBL" id="MDI5935765.1"/>
    </source>
</evidence>
<comment type="pathway">
    <text evidence="8">Quinol/quinone metabolism; menaquinone biosynthesis; menaquinol from 1,4-dihydroxy-2-naphthoate: step 1/2.</text>
</comment>
<dbReference type="HAMAP" id="MF_01937">
    <property type="entry name" value="MenA_1"/>
    <property type="match status" value="1"/>
</dbReference>
<feature type="transmembrane region" description="Helical" evidence="8">
    <location>
        <begin position="271"/>
        <end position="290"/>
    </location>
</feature>
<dbReference type="RefSeq" id="WP_282723190.1">
    <property type="nucleotide sequence ID" value="NZ_JASCQO010000049.1"/>
</dbReference>
<evidence type="ECO:0000256" key="2">
    <source>
        <dbReference type="ARBA" id="ARBA00022428"/>
    </source>
</evidence>
<evidence type="ECO:0000256" key="6">
    <source>
        <dbReference type="ARBA" id="ARBA00022989"/>
    </source>
</evidence>
<keyword evidence="5 8" id="KW-0812">Transmembrane</keyword>
<evidence type="ECO:0000256" key="4">
    <source>
        <dbReference type="ARBA" id="ARBA00022679"/>
    </source>
</evidence>
<dbReference type="CDD" id="cd13962">
    <property type="entry name" value="PT_UbiA_UBIAD1"/>
    <property type="match status" value="1"/>
</dbReference>
<comment type="similarity">
    <text evidence="8">Belongs to the MenA family. Type 1 subfamily.</text>
</comment>
<dbReference type="InterPro" id="IPR026046">
    <property type="entry name" value="UBIAD1"/>
</dbReference>
<accession>A0ABT6VP52</accession>
<keyword evidence="4 8" id="KW-0808">Transferase</keyword>
<dbReference type="PANTHER" id="PTHR13929:SF0">
    <property type="entry name" value="UBIA PRENYLTRANSFERASE DOMAIN-CONTAINING PROTEIN 1"/>
    <property type="match status" value="1"/>
</dbReference>
<dbReference type="Pfam" id="PF01040">
    <property type="entry name" value="UbiA"/>
    <property type="match status" value="1"/>
</dbReference>
<dbReference type="PANTHER" id="PTHR13929">
    <property type="entry name" value="1,4-DIHYDROXY-2-NAPHTHOATE OCTAPRENYLTRANSFERASE"/>
    <property type="match status" value="1"/>
</dbReference>
<evidence type="ECO:0000313" key="11">
    <source>
        <dbReference type="Proteomes" id="UP001244242"/>
    </source>
</evidence>
<name>A0ABT6VP52_9GAMM</name>
<evidence type="ECO:0000256" key="9">
    <source>
        <dbReference type="NCBIfam" id="TIGR00751"/>
    </source>
</evidence>
<reference evidence="10 11" key="1">
    <citation type="submission" date="2023-04" db="EMBL/GenBank/DDBJ databases">
        <title>Halomonas strains isolated from rhizosphere soil.</title>
        <authorList>
            <person name="Xu L."/>
            <person name="Sun J.-Q."/>
        </authorList>
    </citation>
    <scope>NUCLEOTIDE SEQUENCE [LARGE SCALE GENOMIC DNA]</scope>
    <source>
        <strain evidence="10 11">LN1S58</strain>
    </source>
</reference>
<dbReference type="Proteomes" id="UP001244242">
    <property type="component" value="Unassembled WGS sequence"/>
</dbReference>
<dbReference type="NCBIfam" id="TIGR00751">
    <property type="entry name" value="menA"/>
    <property type="match status" value="1"/>
</dbReference>
<feature type="transmembrane region" description="Helical" evidence="8">
    <location>
        <begin position="168"/>
        <end position="190"/>
    </location>
</feature>
<organism evidence="10 11">
    <name type="scientific">Halomonas kalidii</name>
    <dbReference type="NCBI Taxonomy" id="3043293"/>
    <lineage>
        <taxon>Bacteria</taxon>
        <taxon>Pseudomonadati</taxon>
        <taxon>Pseudomonadota</taxon>
        <taxon>Gammaproteobacteria</taxon>
        <taxon>Oceanospirillales</taxon>
        <taxon>Halomonadaceae</taxon>
        <taxon>Halomonas</taxon>
    </lineage>
</organism>
<protein>
    <recommendedName>
        <fullName evidence="8 9">1,4-dihydroxy-2-naphthoate octaprenyltransferase</fullName>
        <shortName evidence="8">DHNA-octaprenyltransferase</shortName>
        <ecNumber evidence="8 9">2.5.1.74</ecNumber>
    </recommendedName>
</protein>
<evidence type="ECO:0000256" key="7">
    <source>
        <dbReference type="ARBA" id="ARBA00023136"/>
    </source>
</evidence>
<sequence length="292" mass="30809">MSKTAIWWQTLRPRTLPAALGPVLLGQVLVVPGHFSWPTAILCLLCAVALQLAVNLANDLFDGLAGVDRSDRLGPTRALQAGLLGAGELRAGLALTLGIAVATGLWLALFGHWLLWVLGGLSLLGVLGYSGGPRPYANLGLGEAAVWLFFGPVAVLGSLLAQRSPIPAHAYLAAVLMGLPVAAILVVNNLRDRHTDARAGKVTLAVRLGERRTRLLFATLTVGPLLPSLPLQLPPWSWLAWGVTGLAALGLNRRIWRCDGAALNPLLGQTALFSLVVAGWLGLRFVLAVARV</sequence>
<feature type="transmembrane region" description="Helical" evidence="8">
    <location>
        <begin position="78"/>
        <end position="107"/>
    </location>
</feature>
<comment type="catalytic activity">
    <reaction evidence="8">
        <text>an all-trans-polyprenyl diphosphate + 1,4-dihydroxy-2-naphthoate + H(+) = a 2-demethylmenaquinol + CO2 + diphosphate</text>
        <dbReference type="Rhea" id="RHEA:26478"/>
        <dbReference type="Rhea" id="RHEA-COMP:9563"/>
        <dbReference type="Rhea" id="RHEA-COMP:9564"/>
        <dbReference type="ChEBI" id="CHEBI:11173"/>
        <dbReference type="ChEBI" id="CHEBI:15378"/>
        <dbReference type="ChEBI" id="CHEBI:16526"/>
        <dbReference type="ChEBI" id="CHEBI:33019"/>
        <dbReference type="ChEBI" id="CHEBI:55437"/>
        <dbReference type="ChEBI" id="CHEBI:58914"/>
        <dbReference type="EC" id="2.5.1.74"/>
    </reaction>
</comment>
<feature type="transmembrane region" description="Helical" evidence="8">
    <location>
        <begin position="211"/>
        <end position="229"/>
    </location>
</feature>
<proteinExistence type="inferred from homology"/>
<dbReference type="InterPro" id="IPR004657">
    <property type="entry name" value="MenA"/>
</dbReference>
<comment type="subcellular location">
    <subcellularLocation>
        <location evidence="8">Cell membrane</location>
        <topology evidence="8">Multi-pass membrane protein</topology>
    </subcellularLocation>
    <subcellularLocation>
        <location evidence="1">Membrane</location>
        <topology evidence="1">Multi-pass membrane protein</topology>
    </subcellularLocation>
</comment>